<dbReference type="EMBL" id="JACBYV010000001">
    <property type="protein sequence ID" value="NYH74593.1"/>
    <property type="molecule type" value="Genomic_DNA"/>
</dbReference>
<feature type="domain" description="N-acetyltransferase" evidence="1">
    <location>
        <begin position="19"/>
        <end position="178"/>
    </location>
</feature>
<accession>A0A7Y9XNE8</accession>
<proteinExistence type="predicted"/>
<evidence type="ECO:0000313" key="2">
    <source>
        <dbReference type="EMBL" id="NYH74593.1"/>
    </source>
</evidence>
<gene>
    <name evidence="2" type="ORF">FHR27_003203</name>
</gene>
<dbReference type="Proteomes" id="UP000578688">
    <property type="component" value="Unassembled WGS sequence"/>
</dbReference>
<dbReference type="InterPro" id="IPR051531">
    <property type="entry name" value="N-acetyltransferase"/>
</dbReference>
<dbReference type="PANTHER" id="PTHR43792">
    <property type="entry name" value="GNAT FAMILY, PUTATIVE (AFU_ORTHOLOGUE AFUA_3G00765)-RELATED-RELATED"/>
    <property type="match status" value="1"/>
</dbReference>
<dbReference type="GO" id="GO:0016747">
    <property type="term" value="F:acyltransferase activity, transferring groups other than amino-acyl groups"/>
    <property type="evidence" value="ECO:0007669"/>
    <property type="project" value="InterPro"/>
</dbReference>
<organism evidence="2 3">
    <name type="scientific">Phytopseudomonas flavescens</name>
    <dbReference type="NCBI Taxonomy" id="29435"/>
    <lineage>
        <taxon>Bacteria</taxon>
        <taxon>Pseudomonadati</taxon>
        <taxon>Pseudomonadota</taxon>
        <taxon>Gammaproteobacteria</taxon>
        <taxon>Pseudomonadales</taxon>
        <taxon>Pseudomonadaceae</taxon>
        <taxon>Phytopseudomonas</taxon>
    </lineage>
</organism>
<name>A0A7Y9XNE8_9GAMM</name>
<dbReference type="PANTHER" id="PTHR43792:SF1">
    <property type="entry name" value="N-ACETYLTRANSFERASE DOMAIN-CONTAINING PROTEIN"/>
    <property type="match status" value="1"/>
</dbReference>
<dbReference type="Gene3D" id="3.40.630.30">
    <property type="match status" value="1"/>
</dbReference>
<reference evidence="2 3" key="1">
    <citation type="submission" date="2020-07" db="EMBL/GenBank/DDBJ databases">
        <title>Genomic analyses of the natural microbiome of Caenorhabditis elegans.</title>
        <authorList>
            <person name="Samuel B."/>
        </authorList>
    </citation>
    <scope>NUCLEOTIDE SEQUENCE [LARGE SCALE GENOMIC DNA]</scope>
    <source>
        <strain evidence="2 3">BIGb0408</strain>
    </source>
</reference>
<dbReference type="PROSITE" id="PS51186">
    <property type="entry name" value="GNAT"/>
    <property type="match status" value="1"/>
</dbReference>
<sequence length="184" mass="20750">MDVIELQTPRLYLSAWRDDDLADLATLCADEQVMRHFPAPLSLEQSQALLARLQQHFSQHGFCFWALRHRHDGRFIGMTGLAHVGFEAAFTPAVEIGWRLLPEHWGQGYAQEAARAALDCAFVRLELPQVVSFTAAVNVPSQRVMQALGMQPAGGFEHPALAPGHRLYQHLLYRITRGEWPKRG</sequence>
<dbReference type="AlphaFoldDB" id="A0A7Y9XNE8"/>
<dbReference type="InterPro" id="IPR016181">
    <property type="entry name" value="Acyl_CoA_acyltransferase"/>
</dbReference>
<keyword evidence="3" id="KW-1185">Reference proteome</keyword>
<dbReference type="SUPFAM" id="SSF55729">
    <property type="entry name" value="Acyl-CoA N-acyltransferases (Nat)"/>
    <property type="match status" value="1"/>
</dbReference>
<evidence type="ECO:0000313" key="3">
    <source>
        <dbReference type="Proteomes" id="UP000578688"/>
    </source>
</evidence>
<protein>
    <submittedName>
        <fullName evidence="2">RimJ/RimL family protein N-acetyltransferase</fullName>
    </submittedName>
</protein>
<evidence type="ECO:0000259" key="1">
    <source>
        <dbReference type="PROSITE" id="PS51186"/>
    </source>
</evidence>
<keyword evidence="2" id="KW-0808">Transferase</keyword>
<dbReference type="InterPro" id="IPR000182">
    <property type="entry name" value="GNAT_dom"/>
</dbReference>
<dbReference type="Pfam" id="PF13302">
    <property type="entry name" value="Acetyltransf_3"/>
    <property type="match status" value="1"/>
</dbReference>
<dbReference type="RefSeq" id="WP_179539048.1">
    <property type="nucleotide sequence ID" value="NZ_JACBYV010000001.1"/>
</dbReference>
<comment type="caution">
    <text evidence="2">The sequence shown here is derived from an EMBL/GenBank/DDBJ whole genome shotgun (WGS) entry which is preliminary data.</text>
</comment>